<protein>
    <submittedName>
        <fullName evidence="3">Uncharacterized protein</fullName>
    </submittedName>
</protein>
<dbReference type="EMBL" id="CP003153">
    <property type="protein sequence ID" value="AEV27186.1"/>
    <property type="molecule type" value="Genomic_DNA"/>
</dbReference>
<evidence type="ECO:0000256" key="1">
    <source>
        <dbReference type="SAM" id="MobiDB-lite"/>
    </source>
</evidence>
<gene>
    <name evidence="3" type="ordered locus">Dsui_2848</name>
</gene>
<keyword evidence="2" id="KW-0812">Transmembrane</keyword>
<proteinExistence type="predicted"/>
<organism evidence="3 4">
    <name type="scientific">Azospira oryzae (strain ATCC BAA-33 / DSM 13638 / PS)</name>
    <name type="common">Dechlorosoma suillum</name>
    <dbReference type="NCBI Taxonomy" id="640081"/>
    <lineage>
        <taxon>Bacteria</taxon>
        <taxon>Pseudomonadati</taxon>
        <taxon>Pseudomonadota</taxon>
        <taxon>Betaproteobacteria</taxon>
        <taxon>Rhodocyclales</taxon>
        <taxon>Rhodocyclaceae</taxon>
        <taxon>Azospira</taxon>
    </lineage>
</organism>
<dbReference type="AlphaFoldDB" id="G8QFS3"/>
<reference evidence="3 4" key="1">
    <citation type="journal article" date="2012" name="J. Bacteriol.">
        <title>Complete genome sequence of the anaerobic perchlorate-reducing bacterium Azospira suillum strain PS.</title>
        <authorList>
            <person name="Byrne-Bailey K.G."/>
            <person name="Coates J.D."/>
        </authorList>
    </citation>
    <scope>NUCLEOTIDE SEQUENCE [LARGE SCALE GENOMIC DNA]</scope>
    <source>
        <strain evidence="4">ATCC BAA-33 / DSM 13638 / PS</strain>
    </source>
</reference>
<evidence type="ECO:0000256" key="2">
    <source>
        <dbReference type="SAM" id="Phobius"/>
    </source>
</evidence>
<feature type="transmembrane region" description="Helical" evidence="2">
    <location>
        <begin position="58"/>
        <end position="78"/>
    </location>
</feature>
<dbReference type="HOGENOM" id="CLU_825509_0_0_4"/>
<name>G8QFS3_AZOOP</name>
<accession>G8QFS3</accession>
<feature type="region of interest" description="Disordered" evidence="1">
    <location>
        <begin position="1"/>
        <end position="23"/>
    </location>
</feature>
<dbReference type="Proteomes" id="UP000005633">
    <property type="component" value="Chromosome"/>
</dbReference>
<sequence>MGKGAVVKKQSRQKRRRQGIPAPHRKVIPNLKTGMSPATGRALTHGLLDRLKSLPRNIFLGLGTTMTIVGSVVVLLQYHHGNLTVSVGDNAPLNEDRPTYFFFKVPKGTEYSRYVLPVQLKLTNTSNLFDDEVRMVISYDRKYLRAEIPEEAMKHDMSRPTGEQRYEISTDDTNDYVKYSTTFLSPKTSRSFSDGAFATQIPRDFQDPLLFNSGVGLDINVSTYSKSDIERGWNIRYRGLQVQNDAEISEVIIKWYTQQLAYEIRKESGFWGYIPKLIFQKSVMMYGYSPDFKFIPGMNVFVPASKPKQISIYQVWPYSIQLLFHFSKGESLLPWS</sequence>
<evidence type="ECO:0000313" key="4">
    <source>
        <dbReference type="Proteomes" id="UP000005633"/>
    </source>
</evidence>
<feature type="compositionally biased region" description="Basic residues" evidence="1">
    <location>
        <begin position="9"/>
        <end position="23"/>
    </location>
</feature>
<keyword evidence="2" id="KW-1133">Transmembrane helix</keyword>
<evidence type="ECO:0000313" key="3">
    <source>
        <dbReference type="EMBL" id="AEV27186.1"/>
    </source>
</evidence>
<dbReference type="KEGG" id="dsu:Dsui_2848"/>
<keyword evidence="2" id="KW-0472">Membrane</keyword>